<dbReference type="SUPFAM" id="SSF51395">
    <property type="entry name" value="FMN-linked oxidoreductases"/>
    <property type="match status" value="1"/>
</dbReference>
<name>B5GU23_STRCL</name>
<dbReference type="InterPro" id="IPR045247">
    <property type="entry name" value="Oye-like"/>
</dbReference>
<dbReference type="Proteomes" id="UP000002357">
    <property type="component" value="Chromosome"/>
</dbReference>
<protein>
    <submittedName>
        <fullName evidence="2">NADH:flavin oxidoreductase</fullName>
    </submittedName>
</protein>
<keyword evidence="3" id="KW-1185">Reference proteome</keyword>
<accession>B5GU23</accession>
<sequence>MSAPAALFQPVRLGALTLANRMVMAPMTRARAHEDGTPSALMAEYYGQRATAGLIVAEGTHPAALGAIGPHAPGLFTDAHQDGWAAVADAVHAAGGRVFLQLMHAGRLAHPDFLPDGARPVAPSAVAARTEIFTPSGRAPAVVPRALAEAEITGLVADFVNAACRAVAAGLDGVEIHAANGYLLHQFLADDANTRTDRWGGDAHGRIRLTTEITRAVAATIGPHRTGLRISPSNPYGDLTEADPCTTYTTLVRDLAPLGLAYLHHSETGTELDAVIRASWPTALVVTPPPAGTGKEDAAAGALARGADLVSFGRDYLANPDLVHRCRIGASLNEPRPTGFYGGGADGYTDYPALGGEPEPGGRGTA</sequence>
<evidence type="ECO:0000313" key="3">
    <source>
        <dbReference type="Proteomes" id="UP000002357"/>
    </source>
</evidence>
<dbReference type="GeneID" id="93732885"/>
<dbReference type="GO" id="GO:0016491">
    <property type="term" value="F:oxidoreductase activity"/>
    <property type="evidence" value="ECO:0007669"/>
    <property type="project" value="InterPro"/>
</dbReference>
<dbReference type="Pfam" id="PF00724">
    <property type="entry name" value="Oxidored_FMN"/>
    <property type="match status" value="1"/>
</dbReference>
<dbReference type="OrthoDB" id="3169239at2"/>
<evidence type="ECO:0000259" key="1">
    <source>
        <dbReference type="Pfam" id="PF00724"/>
    </source>
</evidence>
<proteinExistence type="predicted"/>
<gene>
    <name evidence="2" type="ORF">SCLAV_0422</name>
</gene>
<dbReference type="PANTHER" id="PTHR22893">
    <property type="entry name" value="NADH OXIDOREDUCTASE-RELATED"/>
    <property type="match status" value="1"/>
</dbReference>
<dbReference type="KEGG" id="sclf:BB341_25730"/>
<dbReference type="EMBL" id="CM000913">
    <property type="protein sequence ID" value="EFG05498.1"/>
    <property type="molecule type" value="Genomic_DNA"/>
</dbReference>
<dbReference type="eggNOG" id="COG1902">
    <property type="taxonomic scope" value="Bacteria"/>
</dbReference>
<dbReference type="GO" id="GO:0005829">
    <property type="term" value="C:cytosol"/>
    <property type="evidence" value="ECO:0007669"/>
    <property type="project" value="TreeGrafter"/>
</dbReference>
<dbReference type="AlphaFoldDB" id="B5GU23"/>
<dbReference type="PANTHER" id="PTHR22893:SF91">
    <property type="entry name" value="NADPH DEHYDROGENASE 2-RELATED"/>
    <property type="match status" value="1"/>
</dbReference>
<feature type="domain" description="NADH:flavin oxidoreductase/NADH oxidase N-terminal" evidence="1">
    <location>
        <begin position="7"/>
        <end position="329"/>
    </location>
</feature>
<reference evidence="2 3" key="1">
    <citation type="journal article" date="2010" name="Genome Biol. Evol.">
        <title>The sequence of a 1.8-mb bacterial linear plasmid reveals a rich evolutionary reservoir of secondary metabolic pathways.</title>
        <authorList>
            <person name="Medema M.H."/>
            <person name="Trefzer A."/>
            <person name="Kovalchuk A."/>
            <person name="van den Berg M."/>
            <person name="Mueller U."/>
            <person name="Heijne W."/>
            <person name="Wu L."/>
            <person name="Alam M.T."/>
            <person name="Ronning C.M."/>
            <person name="Nierman W.C."/>
            <person name="Bovenberg R.A.L."/>
            <person name="Breitling R."/>
            <person name="Takano E."/>
        </authorList>
    </citation>
    <scope>NUCLEOTIDE SEQUENCE [LARGE SCALE GENOMIC DNA]</scope>
    <source>
        <strain evidence="3">ATCC 27064 / DSM 738 / JCM 4710 / NBRC 13307 / NCIMB 12785 / NRRL 3585 / VKM Ac-602</strain>
    </source>
</reference>
<dbReference type="Gene3D" id="3.20.20.70">
    <property type="entry name" value="Aldolase class I"/>
    <property type="match status" value="1"/>
</dbReference>
<dbReference type="CDD" id="cd02933">
    <property type="entry name" value="OYE_like_FMN"/>
    <property type="match status" value="1"/>
</dbReference>
<dbReference type="InterPro" id="IPR001155">
    <property type="entry name" value="OxRdtase_FMN_N"/>
</dbReference>
<evidence type="ECO:0000313" key="2">
    <source>
        <dbReference type="EMBL" id="EFG05498.1"/>
    </source>
</evidence>
<dbReference type="GO" id="GO:0010181">
    <property type="term" value="F:FMN binding"/>
    <property type="evidence" value="ECO:0007669"/>
    <property type="project" value="InterPro"/>
</dbReference>
<dbReference type="RefSeq" id="WP_003955329.1">
    <property type="nucleotide sequence ID" value="NZ_CM000913.1"/>
</dbReference>
<dbReference type="STRING" id="1901.BB341_25730"/>
<dbReference type="InterPro" id="IPR013785">
    <property type="entry name" value="Aldolase_TIM"/>
</dbReference>
<organism evidence="2 3">
    <name type="scientific">Streptomyces clavuligerus</name>
    <dbReference type="NCBI Taxonomy" id="1901"/>
    <lineage>
        <taxon>Bacteria</taxon>
        <taxon>Bacillati</taxon>
        <taxon>Actinomycetota</taxon>
        <taxon>Actinomycetes</taxon>
        <taxon>Kitasatosporales</taxon>
        <taxon>Streptomycetaceae</taxon>
        <taxon>Streptomyces</taxon>
    </lineage>
</organism>